<dbReference type="Gene3D" id="3.30.9.10">
    <property type="entry name" value="D-Amino Acid Oxidase, subunit A, domain 2"/>
    <property type="match status" value="1"/>
</dbReference>
<gene>
    <name evidence="3" type="ORF">DDZ18_12625</name>
</gene>
<dbReference type="InterPro" id="IPR036188">
    <property type="entry name" value="FAD/NAD-bd_sf"/>
</dbReference>
<dbReference type="Pfam" id="PF01266">
    <property type="entry name" value="DAO"/>
    <property type="match status" value="1"/>
</dbReference>
<organism evidence="3 4">
    <name type="scientific">Marinicauda salina</name>
    <dbReference type="NCBI Taxonomy" id="2135793"/>
    <lineage>
        <taxon>Bacteria</taxon>
        <taxon>Pseudomonadati</taxon>
        <taxon>Pseudomonadota</taxon>
        <taxon>Alphaproteobacteria</taxon>
        <taxon>Maricaulales</taxon>
        <taxon>Maricaulaceae</taxon>
        <taxon>Marinicauda</taxon>
    </lineage>
</organism>
<dbReference type="OrthoDB" id="9790035at2"/>
<dbReference type="RefSeq" id="WP_109253759.1">
    <property type="nucleotide sequence ID" value="NZ_QEXV01000006.1"/>
</dbReference>
<keyword evidence="4" id="KW-1185">Reference proteome</keyword>
<dbReference type="GO" id="GO:0005737">
    <property type="term" value="C:cytoplasm"/>
    <property type="evidence" value="ECO:0007669"/>
    <property type="project" value="TreeGrafter"/>
</dbReference>
<sequence length="388" mass="39691">MSPPIINPSSRPRILVVGAGVSGLSIAWRLARAGADVRVLEAGRATAGALPASGGMLAAGFESCLEQDPDAPLADAFARLAGEGAGRWRDFAAALEAEGGVRIGYERRGSITPAYAADEVARLSAGLDRARRRRIDARLVDAETVAGLEPSLATCLGALVFDGDGQLDNRALATALAAAARRAGADIAEQTPCARLAFSGDRVVGAVRADGGREPADAVVLATGAGPLAGEAPERLAMTPVKGQMISFAAARPLAPERIVRGFSIYLAAKPDGRLVAGATSEPGVDDGATDDEAVERLAARAREVLPGLAPVPIFERWAGVRPAAADRMPVLGESEAAGLYYALGAYRNGVLLAPAAAEDLTRLILDGAAPDAIAPFSPRRSALRAAG</sequence>
<accession>A0A2U2BRI1</accession>
<comment type="caution">
    <text evidence="3">The sequence shown here is derived from an EMBL/GenBank/DDBJ whole genome shotgun (WGS) entry which is preliminary data.</text>
</comment>
<dbReference type="Proteomes" id="UP000245168">
    <property type="component" value="Unassembled WGS sequence"/>
</dbReference>
<keyword evidence="1" id="KW-0560">Oxidoreductase</keyword>
<dbReference type="PANTHER" id="PTHR13847:SF289">
    <property type="entry name" value="GLYCINE OXIDASE"/>
    <property type="match status" value="1"/>
</dbReference>
<reference evidence="4" key="1">
    <citation type="submission" date="2018-05" db="EMBL/GenBank/DDBJ databases">
        <authorList>
            <person name="Liu B.-T."/>
        </authorList>
    </citation>
    <scope>NUCLEOTIDE SEQUENCE [LARGE SCALE GENOMIC DNA]</scope>
    <source>
        <strain evidence="4">WD6-1</strain>
    </source>
</reference>
<protein>
    <submittedName>
        <fullName evidence="3">Glycine oxidase ThiO</fullName>
    </submittedName>
</protein>
<evidence type="ECO:0000256" key="1">
    <source>
        <dbReference type="ARBA" id="ARBA00023002"/>
    </source>
</evidence>
<evidence type="ECO:0000313" key="4">
    <source>
        <dbReference type="Proteomes" id="UP000245168"/>
    </source>
</evidence>
<dbReference type="AlphaFoldDB" id="A0A2U2BRI1"/>
<dbReference type="GO" id="GO:0016491">
    <property type="term" value="F:oxidoreductase activity"/>
    <property type="evidence" value="ECO:0007669"/>
    <property type="project" value="UniProtKB-KW"/>
</dbReference>
<proteinExistence type="predicted"/>
<dbReference type="Gene3D" id="3.50.50.60">
    <property type="entry name" value="FAD/NAD(P)-binding domain"/>
    <property type="match status" value="1"/>
</dbReference>
<dbReference type="EMBL" id="QEXV01000006">
    <property type="protein sequence ID" value="PWE16605.1"/>
    <property type="molecule type" value="Genomic_DNA"/>
</dbReference>
<name>A0A2U2BRI1_9PROT</name>
<dbReference type="InterPro" id="IPR006076">
    <property type="entry name" value="FAD-dep_OxRdtase"/>
</dbReference>
<feature type="domain" description="FAD dependent oxidoreductase" evidence="2">
    <location>
        <begin position="13"/>
        <end position="363"/>
    </location>
</feature>
<dbReference type="SUPFAM" id="SSF54373">
    <property type="entry name" value="FAD-linked reductases, C-terminal domain"/>
    <property type="match status" value="1"/>
</dbReference>
<dbReference type="PANTHER" id="PTHR13847">
    <property type="entry name" value="SARCOSINE DEHYDROGENASE-RELATED"/>
    <property type="match status" value="1"/>
</dbReference>
<dbReference type="SUPFAM" id="SSF51905">
    <property type="entry name" value="FAD/NAD(P)-binding domain"/>
    <property type="match status" value="1"/>
</dbReference>
<evidence type="ECO:0000313" key="3">
    <source>
        <dbReference type="EMBL" id="PWE16605.1"/>
    </source>
</evidence>
<evidence type="ECO:0000259" key="2">
    <source>
        <dbReference type="Pfam" id="PF01266"/>
    </source>
</evidence>